<keyword evidence="2 4" id="KW-0472">Membrane</keyword>
<keyword evidence="4" id="KW-0812">Transmembrane</keyword>
<dbReference type="PANTHER" id="PTHR37042">
    <property type="entry name" value="OUTER MEMBRANE PROTEIN RV1973"/>
    <property type="match status" value="1"/>
</dbReference>
<evidence type="ECO:0000256" key="3">
    <source>
        <dbReference type="SAM" id="MobiDB-lite"/>
    </source>
</evidence>
<comment type="subcellular location">
    <subcellularLocation>
        <location evidence="1">Membrane</location>
    </subcellularLocation>
</comment>
<feature type="transmembrane region" description="Helical" evidence="4">
    <location>
        <begin position="43"/>
        <end position="62"/>
    </location>
</feature>
<name>A0ABN3H8L6_9ACTN</name>
<evidence type="ECO:0000256" key="4">
    <source>
        <dbReference type="SAM" id="Phobius"/>
    </source>
</evidence>
<keyword evidence="4" id="KW-1133">Transmembrane helix</keyword>
<accession>A0ABN3H8L6</accession>
<dbReference type="RefSeq" id="WP_346075093.1">
    <property type="nucleotide sequence ID" value="NZ_BAAARB010000003.1"/>
</dbReference>
<evidence type="ECO:0000313" key="5">
    <source>
        <dbReference type="EMBL" id="GAA2371699.1"/>
    </source>
</evidence>
<sequence length="198" mass="21092">MGTHSRDDAGVGAVAEPERPAAGSGPWSRWRAQVPGDRRWQTAWALVTVAALVVAVVGWIVGVQSRAEPVVPDHTAVRAASEGVAALMTFTPDDSAAQRAEVQKHLTGALAADYAARGPDVVFPDAVSAKVSMRTTISSAAPGERHDEQMSVLVFATQEVTVGKQQDYPTRTGIARWATVTRVGDVWRLSRVENVSPQ</sequence>
<protein>
    <recommendedName>
        <fullName evidence="7">Mce-associated membrane protein</fullName>
    </recommendedName>
</protein>
<evidence type="ECO:0000313" key="6">
    <source>
        <dbReference type="Proteomes" id="UP001501170"/>
    </source>
</evidence>
<evidence type="ECO:0008006" key="7">
    <source>
        <dbReference type="Google" id="ProtNLM"/>
    </source>
</evidence>
<reference evidence="5 6" key="1">
    <citation type="journal article" date="2019" name="Int. J. Syst. Evol. Microbiol.">
        <title>The Global Catalogue of Microorganisms (GCM) 10K type strain sequencing project: providing services to taxonomists for standard genome sequencing and annotation.</title>
        <authorList>
            <consortium name="The Broad Institute Genomics Platform"/>
            <consortium name="The Broad Institute Genome Sequencing Center for Infectious Disease"/>
            <person name="Wu L."/>
            <person name="Ma J."/>
        </authorList>
    </citation>
    <scope>NUCLEOTIDE SEQUENCE [LARGE SCALE GENOMIC DNA]</scope>
    <source>
        <strain evidence="5 6">JCM 16227</strain>
    </source>
</reference>
<evidence type="ECO:0000256" key="1">
    <source>
        <dbReference type="ARBA" id="ARBA00004370"/>
    </source>
</evidence>
<proteinExistence type="predicted"/>
<feature type="region of interest" description="Disordered" evidence="3">
    <location>
        <begin position="1"/>
        <end position="30"/>
    </location>
</feature>
<dbReference type="Proteomes" id="UP001501170">
    <property type="component" value="Unassembled WGS sequence"/>
</dbReference>
<comment type="caution">
    <text evidence="5">The sequence shown here is derived from an EMBL/GenBank/DDBJ whole genome shotgun (WGS) entry which is preliminary data.</text>
</comment>
<organism evidence="5 6">
    <name type="scientific">Gordonia cholesterolivorans</name>
    <dbReference type="NCBI Taxonomy" id="559625"/>
    <lineage>
        <taxon>Bacteria</taxon>
        <taxon>Bacillati</taxon>
        <taxon>Actinomycetota</taxon>
        <taxon>Actinomycetes</taxon>
        <taxon>Mycobacteriales</taxon>
        <taxon>Gordoniaceae</taxon>
        <taxon>Gordonia</taxon>
    </lineage>
</organism>
<evidence type="ECO:0000256" key="2">
    <source>
        <dbReference type="ARBA" id="ARBA00023136"/>
    </source>
</evidence>
<gene>
    <name evidence="5" type="ORF">GCM10009855_08770</name>
</gene>
<dbReference type="PANTHER" id="PTHR37042:SF4">
    <property type="entry name" value="OUTER MEMBRANE PROTEIN RV1973"/>
    <property type="match status" value="1"/>
</dbReference>
<keyword evidence="6" id="KW-1185">Reference proteome</keyword>
<dbReference type="EMBL" id="BAAARB010000003">
    <property type="protein sequence ID" value="GAA2371699.1"/>
    <property type="molecule type" value="Genomic_DNA"/>
</dbReference>